<keyword evidence="1" id="KW-0472">Membrane</keyword>
<feature type="transmembrane region" description="Helical" evidence="1">
    <location>
        <begin position="38"/>
        <end position="60"/>
    </location>
</feature>
<reference evidence="5 8" key="3">
    <citation type="submission" date="2018-11" db="EMBL/GenBank/DDBJ databases">
        <title>Species Designations Belie Phenotypic and Genotypic Heterogeneity in Oral Streptococci.</title>
        <authorList>
            <person name="Velsko I."/>
        </authorList>
    </citation>
    <scope>NUCLEOTIDE SEQUENCE [LARGE SCALE GENOMIC DNA]</scope>
    <source>
        <strain evidence="5 8">BCC50</strain>
    </source>
</reference>
<reference evidence="3 9" key="4">
    <citation type="journal article" date="2022" name="Med Res Arch">
        <title>Genomic identification of streptococcal strains and relation to clinical characteristics. A substudy to The Partial Oral Treatment of Endocarditis (POET) Trial.</title>
        <authorList>
            <person name="Christensen J."/>
            <person name="Jensen C."/>
            <person name="Dargis R."/>
            <person name="Nielsen X."/>
            <person name="Pries- Heje M."/>
            <person name="Wiingaard C."/>
            <person name="Ihlemann N."/>
            <person name="Gill S."/>
            <person name="Bruun N."/>
            <person name="Elming H."/>
            <person name="Povlsen J."/>
            <person name="Madsen T."/>
            <person name="Jensen K."/>
            <person name="Fuursted K."/>
            <person name="Ostergaard L."/>
            <person name="Christiansen U."/>
            <person name="Rosenvinge F."/>
            <person name="Helweg-Larsen J."/>
            <person name="Fosbol E."/>
            <person name="Kober L."/>
            <person name="Torp-Pedersen C."/>
            <person name="Tonder N."/>
            <person name="Moser C."/>
            <person name="Iversen K."/>
            <person name="Bundgaard H."/>
        </authorList>
    </citation>
    <scope>NUCLEOTIDE SEQUENCE [LARGE SCALE GENOMIC DNA]</scope>
    <source>
        <strain evidence="3 9">K16259064</strain>
    </source>
</reference>
<dbReference type="EMBL" id="MBDM01000007">
    <property type="protein sequence ID" value="OJG02395.1"/>
    <property type="molecule type" value="Genomic_DNA"/>
</dbReference>
<evidence type="ECO:0000313" key="5">
    <source>
        <dbReference type="EMBL" id="RSI70756.1"/>
    </source>
</evidence>
<evidence type="ECO:0000313" key="3">
    <source>
        <dbReference type="EMBL" id="MCY7060245.1"/>
    </source>
</evidence>
<dbReference type="AlphaFoldDB" id="A0A081R6W4"/>
<dbReference type="Proteomes" id="UP000183671">
    <property type="component" value="Unassembled WGS sequence"/>
</dbReference>
<evidence type="ECO:0000256" key="1">
    <source>
        <dbReference type="SAM" id="Phobius"/>
    </source>
</evidence>
<evidence type="ECO:0000313" key="4">
    <source>
        <dbReference type="EMBL" id="OJG02395.1"/>
    </source>
</evidence>
<reference evidence="4 7" key="2">
    <citation type="submission" date="2016-07" db="EMBL/GenBank/DDBJ databases">
        <title>A clinical isolate of carbapenem-resistant Streptococcus oralis with altered penicillin binding proteins.</title>
        <authorList>
            <person name="Kanji J.N."/>
            <person name="Bharat A."/>
            <person name="Naidu P."/>
            <person name="Martin I."/>
            <person name="Mulvey M.R."/>
            <person name="Panaro C.D."/>
        </authorList>
    </citation>
    <scope>NUCLEOTIDE SEQUENCE [LARGE SCALE GENOMIC DNA]</scope>
    <source>
        <strain evidence="4 7">SC15-3744</strain>
    </source>
</reference>
<gene>
    <name evidence="4" type="ORF">BBP19_07190</name>
    <name evidence="5" type="ORF">D8860_05440</name>
    <name evidence="3" type="ORF">MK395_05445</name>
    <name evidence="2" type="ORF">SK143_0998</name>
</gene>
<comment type="caution">
    <text evidence="2">The sequence shown here is derived from an EMBL/GenBank/DDBJ whole genome shotgun (WGS) entry which is preliminary data.</text>
</comment>
<evidence type="ECO:0000313" key="7">
    <source>
        <dbReference type="Proteomes" id="UP000183671"/>
    </source>
</evidence>
<keyword evidence="1" id="KW-1133">Transmembrane helix</keyword>
<accession>A0A081R6W4</accession>
<evidence type="ECO:0000313" key="2">
    <source>
        <dbReference type="EMBL" id="KEQ50937.1"/>
    </source>
</evidence>
<dbReference type="Proteomes" id="UP001207177">
    <property type="component" value="Unassembled WGS sequence"/>
</dbReference>
<keyword evidence="1" id="KW-0812">Transmembrane</keyword>
<name>A0A081R6W4_STROR</name>
<dbReference type="STRING" id="1303.SORDD17_01110"/>
<dbReference type="EMBL" id="JPGB01000004">
    <property type="protein sequence ID" value="KEQ50937.1"/>
    <property type="molecule type" value="Genomic_DNA"/>
</dbReference>
<organism evidence="2 6">
    <name type="scientific">Streptococcus oralis</name>
    <dbReference type="NCBI Taxonomy" id="1303"/>
    <lineage>
        <taxon>Bacteria</taxon>
        <taxon>Bacillati</taxon>
        <taxon>Bacillota</taxon>
        <taxon>Bacilli</taxon>
        <taxon>Lactobacillales</taxon>
        <taxon>Streptococcaceae</taxon>
        <taxon>Streptococcus</taxon>
    </lineage>
</organism>
<reference evidence="3" key="5">
    <citation type="submission" date="2022-02" db="EMBL/GenBank/DDBJ databases">
        <authorList>
            <person name="Christensen J.J.E."/>
            <person name="Jensen C.S."/>
            <person name="Nielsen X.C."/>
            <person name="Dargis R."/>
        </authorList>
    </citation>
    <scope>NUCLEOTIDE SEQUENCE</scope>
    <source>
        <strain evidence="3">K16259064</strain>
    </source>
</reference>
<dbReference type="Proteomes" id="UP000028098">
    <property type="component" value="Unassembled WGS sequence"/>
</dbReference>
<evidence type="ECO:0000313" key="9">
    <source>
        <dbReference type="Proteomes" id="UP001207177"/>
    </source>
</evidence>
<protein>
    <submittedName>
        <fullName evidence="2">Uncharacterized protein</fullName>
    </submittedName>
</protein>
<reference evidence="2 6" key="1">
    <citation type="submission" date="2014-05" db="EMBL/GenBank/DDBJ databases">
        <authorList>
            <person name="Daugherty S.C."/>
            <person name="Tallon L.J."/>
            <person name="Sadzewicz L."/>
            <person name="Kilian M."/>
            <person name="Tettelin H."/>
        </authorList>
    </citation>
    <scope>NUCLEOTIDE SEQUENCE [LARGE SCALE GENOMIC DNA]</scope>
    <source>
        <strain evidence="2 6">SK143</strain>
    </source>
</reference>
<dbReference type="EMBL" id="RJNM01000008">
    <property type="protein sequence ID" value="RSI70756.1"/>
    <property type="molecule type" value="Genomic_DNA"/>
</dbReference>
<dbReference type="Proteomes" id="UP000272687">
    <property type="component" value="Unassembled WGS sequence"/>
</dbReference>
<evidence type="ECO:0000313" key="6">
    <source>
        <dbReference type="Proteomes" id="UP000028098"/>
    </source>
</evidence>
<sequence length="61" mass="6984">MKTTSEIEELVATETKRRLEEMESPNYEFVQPFLKSDFILIISIVLINLILIILAMTGGIQ</sequence>
<proteinExistence type="predicted"/>
<dbReference type="RefSeq" id="WP_000859102.1">
    <property type="nucleotide sequence ID" value="NZ_CAJTEH010000001.1"/>
</dbReference>
<dbReference type="EMBL" id="JAKUVW010000004">
    <property type="protein sequence ID" value="MCY7060245.1"/>
    <property type="molecule type" value="Genomic_DNA"/>
</dbReference>
<dbReference type="PATRIC" id="fig|1303.44.peg.949"/>
<evidence type="ECO:0000313" key="8">
    <source>
        <dbReference type="Proteomes" id="UP000272687"/>
    </source>
</evidence>